<dbReference type="SUPFAM" id="SSF111038">
    <property type="entry name" value="YjbQ-like"/>
    <property type="match status" value="1"/>
</dbReference>
<proteinExistence type="inferred from homology"/>
<dbReference type="PIRSF" id="PIRSF004681">
    <property type="entry name" value="UCP004681"/>
    <property type="match status" value="1"/>
</dbReference>
<dbReference type="InterPro" id="IPR001602">
    <property type="entry name" value="UPF0047_YjbQ-like"/>
</dbReference>
<dbReference type="OrthoDB" id="9801725at2"/>
<dbReference type="Gene3D" id="2.60.120.460">
    <property type="entry name" value="YjbQ-like"/>
    <property type="match status" value="1"/>
</dbReference>
<name>A0A1M7KEM5_9FIRM</name>
<dbReference type="Proteomes" id="UP000184375">
    <property type="component" value="Unassembled WGS sequence"/>
</dbReference>
<dbReference type="RefSeq" id="WP_073257028.1">
    <property type="nucleotide sequence ID" value="NZ_FRCR01000008.1"/>
</dbReference>
<dbReference type="Pfam" id="PF01894">
    <property type="entry name" value="YjbQ"/>
    <property type="match status" value="1"/>
</dbReference>
<dbReference type="NCBIfam" id="TIGR00149">
    <property type="entry name" value="TIGR00149_YjbQ"/>
    <property type="match status" value="1"/>
</dbReference>
<dbReference type="InterPro" id="IPR035917">
    <property type="entry name" value="YjbQ-like_sf"/>
</dbReference>
<keyword evidence="3" id="KW-1185">Reference proteome</keyword>
<evidence type="ECO:0000313" key="2">
    <source>
        <dbReference type="EMBL" id="SHM63744.1"/>
    </source>
</evidence>
<dbReference type="EMBL" id="FRCR01000008">
    <property type="protein sequence ID" value="SHM63744.1"/>
    <property type="molecule type" value="Genomic_DNA"/>
</dbReference>
<evidence type="ECO:0000313" key="3">
    <source>
        <dbReference type="Proteomes" id="UP000184375"/>
    </source>
</evidence>
<evidence type="ECO:0000256" key="1">
    <source>
        <dbReference type="ARBA" id="ARBA00005534"/>
    </source>
</evidence>
<sequence>MIEIEVKTTARNQMVDITDEVKKAVSESGVKDGLCLIFVPHTTAGVTINENADDDVKTDIINTLEKLIPQRGNYRHVEGNSDAHIKATLVGSSVVLAIEDGRPVLGTWQGVLFCEFDGPRKRKVIVKCVNSETSQR</sequence>
<organism evidence="2 3">
    <name type="scientific">Caldanaerovirga acetigignens</name>
    <dbReference type="NCBI Taxonomy" id="447595"/>
    <lineage>
        <taxon>Bacteria</taxon>
        <taxon>Bacillati</taxon>
        <taxon>Bacillota</taxon>
        <taxon>Clostridia</taxon>
        <taxon>Thermosediminibacterales</taxon>
        <taxon>Thermosediminibacteraceae</taxon>
        <taxon>Caldanaerovirga</taxon>
    </lineage>
</organism>
<protein>
    <submittedName>
        <fullName evidence="2">Secondary thiamine-phosphate synthase enzyme</fullName>
    </submittedName>
</protein>
<dbReference type="PANTHER" id="PTHR30615:SF8">
    <property type="entry name" value="UPF0047 PROTEIN C4A8.02C"/>
    <property type="match status" value="1"/>
</dbReference>
<dbReference type="STRING" id="447595.SAMN05660826_01543"/>
<reference evidence="3" key="1">
    <citation type="submission" date="2016-11" db="EMBL/GenBank/DDBJ databases">
        <authorList>
            <person name="Varghese N."/>
            <person name="Submissions S."/>
        </authorList>
    </citation>
    <scope>NUCLEOTIDE SEQUENCE [LARGE SCALE GENOMIC DNA]</scope>
    <source>
        <strain evidence="3">DSM 18802</strain>
    </source>
</reference>
<dbReference type="PROSITE" id="PS01314">
    <property type="entry name" value="UPF0047"/>
    <property type="match status" value="1"/>
</dbReference>
<comment type="similarity">
    <text evidence="1">Belongs to the UPF0047 family.</text>
</comment>
<gene>
    <name evidence="2" type="ORF">SAMN05660826_01543</name>
</gene>
<dbReference type="AlphaFoldDB" id="A0A1M7KEM5"/>
<dbReference type="PANTHER" id="PTHR30615">
    <property type="entry name" value="UNCHARACTERIZED PROTEIN YJBQ-RELATED"/>
    <property type="match status" value="1"/>
</dbReference>
<accession>A0A1M7KEM5</accession>